<dbReference type="OrthoDB" id="1046782at2759"/>
<gene>
    <name evidence="2" type="ORF">EDB81DRAFT_860583</name>
</gene>
<keyword evidence="3" id="KW-1185">Reference proteome</keyword>
<dbReference type="InterPro" id="IPR012334">
    <property type="entry name" value="Pectin_lyas_fold"/>
</dbReference>
<accession>A0A9P9IML0</accession>
<sequence>MSKTRKPPPPPLDYRGNATASSLRVRGDDGTNGNGAERDMRYTVLDELIEAARLLSENWNPSDEDMSYDAAAAVDLQTRFKHEVNEHQHDASYAPPPSAFRYSDNESDLIAPTHEDQSGQGPQKRAASDWWMSSIIQYYNTEILGNPLELPTILAAPSFVGLGVISSNVSKTLELGPIDPAC</sequence>
<evidence type="ECO:0000256" key="1">
    <source>
        <dbReference type="SAM" id="MobiDB-lite"/>
    </source>
</evidence>
<dbReference type="AlphaFoldDB" id="A0A9P9IML0"/>
<reference evidence="2" key="1">
    <citation type="journal article" date="2021" name="Nat. Commun.">
        <title>Genetic determinants of endophytism in the Arabidopsis root mycobiome.</title>
        <authorList>
            <person name="Mesny F."/>
            <person name="Miyauchi S."/>
            <person name="Thiergart T."/>
            <person name="Pickel B."/>
            <person name="Atanasova L."/>
            <person name="Karlsson M."/>
            <person name="Huettel B."/>
            <person name="Barry K.W."/>
            <person name="Haridas S."/>
            <person name="Chen C."/>
            <person name="Bauer D."/>
            <person name="Andreopoulos W."/>
            <person name="Pangilinan J."/>
            <person name="LaButti K."/>
            <person name="Riley R."/>
            <person name="Lipzen A."/>
            <person name="Clum A."/>
            <person name="Drula E."/>
            <person name="Henrissat B."/>
            <person name="Kohler A."/>
            <person name="Grigoriev I.V."/>
            <person name="Martin F.M."/>
            <person name="Hacquard S."/>
        </authorList>
    </citation>
    <scope>NUCLEOTIDE SEQUENCE</scope>
    <source>
        <strain evidence="2">MPI-CAGE-AT-0147</strain>
    </source>
</reference>
<dbReference type="EMBL" id="JAGMUV010000020">
    <property type="protein sequence ID" value="KAH7125896.1"/>
    <property type="molecule type" value="Genomic_DNA"/>
</dbReference>
<comment type="caution">
    <text evidence="2">The sequence shown here is derived from an EMBL/GenBank/DDBJ whole genome shotgun (WGS) entry which is preliminary data.</text>
</comment>
<dbReference type="Proteomes" id="UP000738349">
    <property type="component" value="Unassembled WGS sequence"/>
</dbReference>
<feature type="region of interest" description="Disordered" evidence="1">
    <location>
        <begin position="1"/>
        <end position="40"/>
    </location>
</feature>
<organism evidence="2 3">
    <name type="scientific">Dactylonectria macrodidyma</name>
    <dbReference type="NCBI Taxonomy" id="307937"/>
    <lineage>
        <taxon>Eukaryota</taxon>
        <taxon>Fungi</taxon>
        <taxon>Dikarya</taxon>
        <taxon>Ascomycota</taxon>
        <taxon>Pezizomycotina</taxon>
        <taxon>Sordariomycetes</taxon>
        <taxon>Hypocreomycetidae</taxon>
        <taxon>Hypocreales</taxon>
        <taxon>Nectriaceae</taxon>
        <taxon>Dactylonectria</taxon>
    </lineage>
</organism>
<dbReference type="Gene3D" id="2.160.20.10">
    <property type="entry name" value="Single-stranded right-handed beta-helix, Pectin lyase-like"/>
    <property type="match status" value="1"/>
</dbReference>
<name>A0A9P9IML0_9HYPO</name>
<proteinExistence type="predicted"/>
<evidence type="ECO:0000313" key="3">
    <source>
        <dbReference type="Proteomes" id="UP000738349"/>
    </source>
</evidence>
<feature type="region of interest" description="Disordered" evidence="1">
    <location>
        <begin position="84"/>
        <end position="104"/>
    </location>
</feature>
<protein>
    <submittedName>
        <fullName evidence="2">Uncharacterized protein</fullName>
    </submittedName>
</protein>
<evidence type="ECO:0000313" key="2">
    <source>
        <dbReference type="EMBL" id="KAH7125896.1"/>
    </source>
</evidence>